<dbReference type="SUPFAM" id="SSF52540">
    <property type="entry name" value="P-loop containing nucleoside triphosphate hydrolases"/>
    <property type="match status" value="1"/>
</dbReference>
<comment type="similarity">
    <text evidence="1">Belongs to the ABC transporter superfamily.</text>
</comment>
<evidence type="ECO:0000313" key="6">
    <source>
        <dbReference type="EMBL" id="WVX79586.1"/>
    </source>
</evidence>
<reference evidence="6 7" key="1">
    <citation type="submission" date="2023-10" db="EMBL/GenBank/DDBJ databases">
        <title>Niallia locisalis sp.nov. isolated from a salt pond sample.</title>
        <authorList>
            <person name="Li X.-J."/>
            <person name="Dong L."/>
        </authorList>
    </citation>
    <scope>NUCLEOTIDE SEQUENCE [LARGE SCALE GENOMIC DNA]</scope>
    <source>
        <strain evidence="6 7">DSM 29761</strain>
    </source>
</reference>
<dbReference type="EMBL" id="CP137640">
    <property type="protein sequence ID" value="WVX79586.1"/>
    <property type="molecule type" value="Genomic_DNA"/>
</dbReference>
<dbReference type="InterPro" id="IPR027417">
    <property type="entry name" value="P-loop_NTPase"/>
</dbReference>
<organism evidence="6 7">
    <name type="scientific">Niallia oryzisoli</name>
    <dbReference type="NCBI Taxonomy" id="1737571"/>
    <lineage>
        <taxon>Bacteria</taxon>
        <taxon>Bacillati</taxon>
        <taxon>Bacillota</taxon>
        <taxon>Bacilli</taxon>
        <taxon>Bacillales</taxon>
        <taxon>Bacillaceae</taxon>
        <taxon>Niallia</taxon>
    </lineage>
</organism>
<dbReference type="GO" id="GO:0005524">
    <property type="term" value="F:ATP binding"/>
    <property type="evidence" value="ECO:0007669"/>
    <property type="project" value="UniProtKB-KW"/>
</dbReference>
<keyword evidence="2" id="KW-0813">Transport</keyword>
<dbReference type="Proteomes" id="UP001357223">
    <property type="component" value="Chromosome"/>
</dbReference>
<feature type="domain" description="ABC transporter" evidence="5">
    <location>
        <begin position="2"/>
        <end position="187"/>
    </location>
</feature>
<dbReference type="PROSITE" id="PS50893">
    <property type="entry name" value="ABC_TRANSPORTER_2"/>
    <property type="match status" value="1"/>
</dbReference>
<evidence type="ECO:0000313" key="7">
    <source>
        <dbReference type="Proteomes" id="UP001357223"/>
    </source>
</evidence>
<keyword evidence="4 6" id="KW-0067">ATP-binding</keyword>
<dbReference type="PANTHER" id="PTHR42711">
    <property type="entry name" value="ABC TRANSPORTER ATP-BINDING PROTEIN"/>
    <property type="match status" value="1"/>
</dbReference>
<dbReference type="Pfam" id="PF00005">
    <property type="entry name" value="ABC_tran"/>
    <property type="match status" value="1"/>
</dbReference>
<dbReference type="InterPro" id="IPR003439">
    <property type="entry name" value="ABC_transporter-like_ATP-bd"/>
</dbReference>
<proteinExistence type="inferred from homology"/>
<name>A0ABZ2C7M0_9BACI</name>
<dbReference type="PANTHER" id="PTHR42711:SF5">
    <property type="entry name" value="ABC TRANSPORTER ATP-BINDING PROTEIN NATA"/>
    <property type="match status" value="1"/>
</dbReference>
<evidence type="ECO:0000256" key="2">
    <source>
        <dbReference type="ARBA" id="ARBA00022448"/>
    </source>
</evidence>
<dbReference type="InterPro" id="IPR050763">
    <property type="entry name" value="ABC_transporter_ATP-binding"/>
</dbReference>
<evidence type="ECO:0000256" key="1">
    <source>
        <dbReference type="ARBA" id="ARBA00005417"/>
    </source>
</evidence>
<protein>
    <submittedName>
        <fullName evidence="6">ABC transporter ATP-binding protein</fullName>
    </submittedName>
</protein>
<evidence type="ECO:0000256" key="3">
    <source>
        <dbReference type="ARBA" id="ARBA00022741"/>
    </source>
</evidence>
<dbReference type="Gene3D" id="3.40.50.300">
    <property type="entry name" value="P-loop containing nucleotide triphosphate hydrolases"/>
    <property type="match status" value="1"/>
</dbReference>
<gene>
    <name evidence="6" type="ORF">R4Z09_20165</name>
</gene>
<dbReference type="RefSeq" id="WP_338448520.1">
    <property type="nucleotide sequence ID" value="NZ_CP137640.1"/>
</dbReference>
<evidence type="ECO:0000256" key="4">
    <source>
        <dbReference type="ARBA" id="ARBA00022840"/>
    </source>
</evidence>
<accession>A0ABZ2C7M0</accession>
<sequence>MIGTLLKPDGGTVSIDGYTLGKDDNQIRSILGTVFQDHVLDNLLSVKENLITRGSFYYSNRTDLLAAFHHAAQITGVTEYLDRPYGKLSGGQKRRSDIARALVSSPKILILDEPTTGLDPHTRQDVWQAIEQLKNEKNMTIFLTTHYMEEAAKADYVVVIEKGRIVAKGTPAEIKEQYSSDHLILYPSKMEEVIAILKNLELSYNIKVDTVTVELESTLKALPILERCKDMLRGFQVVEGNMDDAFIAITGKELQA</sequence>
<keyword evidence="3" id="KW-0547">Nucleotide-binding</keyword>
<keyword evidence="7" id="KW-1185">Reference proteome</keyword>
<evidence type="ECO:0000259" key="5">
    <source>
        <dbReference type="PROSITE" id="PS50893"/>
    </source>
</evidence>